<sequence>MARAITLMLATGGAMSNAYAQQAFSAAWMAQKGAIRSVAEATGKLPNGMAVMSLNGAAPQPQGTQQQQQRAFANLTLAARNVAAQQALQAAARLAAASAGARPDGLAEGGLKVDSNSLTAGWLNANAPTQTATDGKTVVDIRQTDDKAILNWETFNVGKNTIVNFNQKGGSKADGSNNWIALNRINDPSGKPSEIAGQIKADGSVYIINRNGIIFNGNSQVNTRTLVASTLRLTDQQFKLGINNAQTLANQGNDFPVPQFGEFTTQKPSIYGASGYVAGNGVVPDKLGLVDRFDPGTAPGEVRVEAGARIEVDHGSKVMLFAPKVRNAGYISAPDGQVILAAGENVYLKTPSVLDPNAVRGLDVAVSAVPGWVFTGGQMQSALGLGTSYADFNYVAGLRDVVLPEMAARAKAVGYEVSNTGTVRADRGNVTLQAQDVRQDGVLMSTTALNNRNGSILLRAWGLGTHMYADGIDDLYNWSAGTLTLGSGSVTQILPDTSDKSEIEASALATRYQPGWVGMYGQLIDLKSQAGVVVPSGTINMESAVNPIFTQQAWRKGSVGDASRIYLDGDAYLSVAGLQDMLVSMSRNFIEAELRTNELRDSPLLLDSWLRGKKVIVDRRAHGVFDHAPMAGVKWVQKKDANGQLVYLPGAWVGTPLGDMAGWVGVGKTDLNELSADAGKVMLRAGGAVITRGGSMIDVAGGSIRYTDGVNTATRLQGADGRLYAMDQAMPDIDYVGIAGNFTRKSARWGKAETWRNPLIGGNRLEAGYTEGRKAGEVQIFAGDAMVLEGDVWGGVVVGERQRQAPGGNTGGKLELGGGSVEDRPWSPGTIIVSHDPQRLGSAFNATTVLGSDFYLPVDPARPQSKKLTLLADGMLSNSALGQLNFNIIRGDFELASGASLAFMPGTALYVSGADGSTGNIRINGMIRSANGSIGLDSSNGQLDIGAQGGLDVSGQWINAWRDGMPAGPWAMNGGAIKLNVGNMTAKGDAVLDVSGGGRADAGKNGLPTLRVGNAGSVTLAGVTPEMDLAALNLRAYAAGSSGSLFIETASSVQLGGAADEPDVVLLPASLYGDRGFGNVSVITRGSGNIALPDGVTVAQQAAGIDLNSFAYRDVATGRSLAEVAPITVLRQEERLQRKPGGLALSTENGTIRVGKDAVIIADTAGRLQLGAGGVSGALEVLGRLEAPAGSIELSGASVAVGADAQLLARGVASIHADKSGHLQGEVRAGGVIDIRGAEVTLAAGSLLDVSGAHGEIEQAEAGNALGQLGYAKRGLASDGGSIRVRGEGLMAGTLAGQAGGAGAQGGTLAIAHATAVTGANLAERVRGYFCMAAGLCSADKIIGFDFATMVDPSLPPLVISKELYEHLGSASRLALAVTATGAAGGGQGTAIDYAAFGMNDTVLDLFRDYVGLDLRSLTPVNSLMVLRPASFSRGGFANLALASAGAVELGDVQLAAATSITVDGTLRHAAGESGHASLTAAYVGLKQTSAVAAPAASARRTGSLTLNADVIDVVGGQSGAAGIVGPVSIRGFAQTALHAPELRFSAASTPVDTSASTAVLDVDGALSIAAGQIYPSAAVNGKILSGVAIAVERLGTASGLPLSAGGTLRLEAPVIEQNGVLRAPFGQIELIASNQLTLGAGSITSVSGAGLMVPYGTLSNNEHWQDPTKPADGSNPATGSLTSPPEKRISMASPNINLAQGAVVDIRGGGDLYAWEFVPGPGGSHDILNMPGMYAVMPGQPATAPVAGVASGSRIWLAGGPGLAAGWYALLPARYALLPGAFAVQSTGKAWAGPVAPGFATPEGHLIMQGKSGNVYGGSEDTQASAWRVMSGSTLRKYTEYNEAFANNFFSSDAFKLTQYRLTGQDIVTPRLARDGGGVVFDASNRLTLNGSLLSQADKGGRGGLVDIAGKKIAIVGAGQDAGTLQAEGYLVIDAAGLSNFGAGSLLIGGTRTGDLLGTQVNVTASNIVVRNGAGSELHGPEIILAASEQVAIDAGSVVSSKGSASSSGDLIVKPMQAAVYTDPDGNLDDNYDGVVDAKDAKDDVLTTPAKDWGTLVRVANGEAIKVMRQNVDTTRGGLLTVGAGAVLNGGGALLLDATRETDLAASARLSGVHLSVAAGRIGFGGGSGLVLDTAALAQLSNSRHLTFRSYSSFDFHQSLDLGAAGLAALTFDGAAFAGHGGDITVKGDAITLENSGANLAATGNGSGTLRLDAGTLILGAGQKSFAGFNAIALGGREQIVGAAKGGIDTGAIALTLNTPLLTGRDGAAQSISTSGALHVLATAGGNPAQQHLQDSLGSRLSLSGASVLFGGRAVALGGSIDMTATNGDLILADAAQVDVGGYAKQFFDVAEYADAGNIKLSAVGGDVRLNRGSNLNLAAHKLGGNAGALHIAAANGGTVVLDGSIRAQAGGSGGTTGKAGSFSLDIAELSDFAGFSQRLNDAGMNRSRQFRIRQGDIRLDGTTTVENFGLSADQGSISVSGTIDARAAYGGAIRITGGDGVTLHPGAQLLAGATGELGSGRVTVEATGGQLNLQGGTIDVAGNEGGKVRLRAQQNAAHNDLNATPLNTSIVGARSAVLEGVATYNVAGYDGSTVDSVKAAAVADAARFNAAAPAVANRLGSHVAIASGIVIESAGDLSMNGDWNLHDDFATARQGALTLRAGGNLSVKGHLSDGFDHADRSGKLQEGASWNLRLVAGADLDSANTLAVKPLAAQGVGSGSIIIGTADSNPDAAIDNGAGKLIRTGSGDLEVRAGRDVTLAHKESVIYTAGRKDMTTWGDFTTANAGAAYGIEGGNLDIGAQGSITAQPAGQRFTEWLNRQGTLNKQRYFSEYESNVYGMRPDGSYGLLMLPAEQSSWWVNYAAFQQGVGALGGGNVTVNAGGDLNNLVVVLPTTMRMRGGLAASEAMTMETRNGGSMNVEAGGVIRGGQYYIARGTGDIKAGETAVGNSVSVVWNDNEPDRRVFTFSVAPILALGDATLNVRTAGDLRLQTVIDPLLVRYGDDGTGTLARMEYAAYMSGYTDRTALKLVSTGGDITFVNQADFVFHDLSLKPAYTAQNNLIGHGGNRFPARLAAFALNGSLEIQGPLRGMASSTNDVQLIAQDDIRFATQNRDELRELRIYGDVEAQVVMPYATPGMMPSPFMPGSQAQIAMNALLANQIDRPGASYFSDPYMRAMSNPDVLPLERDFVPSRIYAGTGSILGLDLTANEQTWIRAGLDIRGVRLNARNIRPSDVTLLEAGNDILAMTNVRAAIMNQVSDTGSIAVQGPGALSLSAGRDIYADNLKIQTLANQRYTDADNRPMAETQINGLPSQGASITLMAGMHSAAGYDAFASAYLDPSRVAAMPEYLKAATADGGVLPLYLADSIETRADGQQKVTRRGLVSYMKDMTGQDLAPVEAWTRFQSLPQLAQQQFLRQVFLLELREAGRDQGEPGVNGVPRNGGYNRGYQAIATLFPGDGWKGNVSANNMMLRTMSGGDINVLTPGGGVQVASLGAAVPAGYGLVTLGSGHINVFAKDDVVVNQSRILSFVPEATLRGSDQIIWSSRGGIDAGRGSKTVRVPSAPEVVTDVDGHTIVREKSDMSGSGIGTVGDGDVDLIAPEGVINAGDAGIRVAGNLNIMALQVLNADNIKVKGEAKGLPAVASVNVGALSNASAAASQAAAAAQDVLQRERNDARRNLPSIFSVRVLGFGNELLPAHGNVDAAPSHASLQGGARYDANSAFQVLGQGDLSPAQLARLTPAEQRQIKK</sequence>
<dbReference type="InterPro" id="IPR012334">
    <property type="entry name" value="Pectin_lyas_fold"/>
</dbReference>
<dbReference type="PANTHER" id="PTHR12338:SF5">
    <property type="entry name" value="ANTIGEN 43-RELATED"/>
    <property type="match status" value="1"/>
</dbReference>
<feature type="region of interest" description="Disordered" evidence="1">
    <location>
        <begin position="1661"/>
        <end position="1690"/>
    </location>
</feature>
<name>A0A1S1UCF1_9BURK</name>
<evidence type="ECO:0000256" key="1">
    <source>
        <dbReference type="SAM" id="MobiDB-lite"/>
    </source>
</evidence>
<keyword evidence="2" id="KW-0732">Signal</keyword>
<dbReference type="InterPro" id="IPR050909">
    <property type="entry name" value="Bact_Autotransporter_VF"/>
</dbReference>
<dbReference type="InterPro" id="IPR008638">
    <property type="entry name" value="FhaB/CdiA-like_TPS"/>
</dbReference>
<protein>
    <recommendedName>
        <fullName evidence="3">Filamentous haemagglutinin FhaB/tRNA nuclease CdiA-like TPS domain-containing protein</fullName>
    </recommendedName>
</protein>
<evidence type="ECO:0000259" key="3">
    <source>
        <dbReference type="SMART" id="SM00912"/>
    </source>
</evidence>
<evidence type="ECO:0000313" key="4">
    <source>
        <dbReference type="EMBL" id="OHV97371.1"/>
    </source>
</evidence>
<feature type="signal peptide" evidence="2">
    <location>
        <begin position="1"/>
        <end position="20"/>
    </location>
</feature>
<accession>A0A1S1UCF1</accession>
<gene>
    <name evidence="4" type="ORF">AKG95_09030</name>
</gene>
<dbReference type="SMART" id="SM00912">
    <property type="entry name" value="Haemagg_act"/>
    <property type="match status" value="1"/>
</dbReference>
<comment type="caution">
    <text evidence="4">The sequence shown here is derived from an EMBL/GenBank/DDBJ whole genome shotgun (WGS) entry which is preliminary data.</text>
</comment>
<proteinExistence type="predicted"/>
<dbReference type="Pfam" id="PF12545">
    <property type="entry name" value="DUF3739"/>
    <property type="match status" value="1"/>
</dbReference>
<feature type="chain" id="PRO_5010229536" description="Filamentous haemagglutinin FhaB/tRNA nuclease CdiA-like TPS domain-containing protein" evidence="2">
    <location>
        <begin position="21"/>
        <end position="3750"/>
    </location>
</feature>
<dbReference type="NCBIfam" id="TIGR01901">
    <property type="entry name" value="adhes_NPXG"/>
    <property type="match status" value="1"/>
</dbReference>
<dbReference type="InterPro" id="IPR011050">
    <property type="entry name" value="Pectin_lyase_fold/virulence"/>
</dbReference>
<dbReference type="Pfam" id="PF05860">
    <property type="entry name" value="TPS"/>
    <property type="match status" value="1"/>
</dbReference>
<dbReference type="InterPro" id="IPR021026">
    <property type="entry name" value="Filamn_hemagglutn_DUF3739"/>
</dbReference>
<evidence type="ECO:0000256" key="2">
    <source>
        <dbReference type="SAM" id="SignalP"/>
    </source>
</evidence>
<evidence type="ECO:0000313" key="5">
    <source>
        <dbReference type="Proteomes" id="UP000179840"/>
    </source>
</evidence>
<dbReference type="PANTHER" id="PTHR12338">
    <property type="entry name" value="AUTOTRANSPORTER"/>
    <property type="match status" value="1"/>
</dbReference>
<dbReference type="SUPFAM" id="SSF51126">
    <property type="entry name" value="Pectin lyase-like"/>
    <property type="match status" value="1"/>
</dbReference>
<organism evidence="4 5">
    <name type="scientific">Janthinobacterium lividum</name>
    <dbReference type="NCBI Taxonomy" id="29581"/>
    <lineage>
        <taxon>Bacteria</taxon>
        <taxon>Pseudomonadati</taxon>
        <taxon>Pseudomonadota</taxon>
        <taxon>Betaproteobacteria</taxon>
        <taxon>Burkholderiales</taxon>
        <taxon>Oxalobacteraceae</taxon>
        <taxon>Janthinobacterium</taxon>
    </lineage>
</organism>
<dbReference type="Gene3D" id="2.160.20.10">
    <property type="entry name" value="Single-stranded right-handed beta-helix, Pectin lyase-like"/>
    <property type="match status" value="1"/>
</dbReference>
<feature type="domain" description="Filamentous haemagglutinin FhaB/tRNA nuclease CdiA-like TPS" evidence="3">
    <location>
        <begin position="115"/>
        <end position="237"/>
    </location>
</feature>
<reference evidence="4 5" key="1">
    <citation type="submission" date="2015-06" db="EMBL/GenBank/DDBJ databases">
        <title>Draft genome sequencing of a biphenyl-degrading bacterium, Janthinobacterium lividum MEG1.</title>
        <authorList>
            <person name="Shimodaira J."/>
            <person name="Hatta T."/>
        </authorList>
    </citation>
    <scope>NUCLEOTIDE SEQUENCE [LARGE SCALE GENOMIC DNA]</scope>
    <source>
        <strain evidence="4 5">MEG1</strain>
    </source>
</reference>
<dbReference type="EMBL" id="LFKP01000005">
    <property type="protein sequence ID" value="OHV97371.1"/>
    <property type="molecule type" value="Genomic_DNA"/>
</dbReference>
<dbReference type="Proteomes" id="UP000179840">
    <property type="component" value="Unassembled WGS sequence"/>
</dbReference>